<evidence type="ECO:0000256" key="5">
    <source>
        <dbReference type="ARBA" id="ARBA00024042"/>
    </source>
</evidence>
<name>A0A037ZH55_9RHOB</name>
<dbReference type="GO" id="GO:0004460">
    <property type="term" value="F:L-lactate dehydrogenase (cytochrome) activity"/>
    <property type="evidence" value="ECO:0007669"/>
    <property type="project" value="UniProtKB-EC"/>
</dbReference>
<dbReference type="EC" id="1.1.2.3" evidence="9"/>
<feature type="binding site" evidence="7">
    <location>
        <begin position="81"/>
        <end position="83"/>
    </location>
    <ligand>
        <name>FMN</name>
        <dbReference type="ChEBI" id="CHEBI:58210"/>
    </ligand>
</feature>
<dbReference type="GO" id="GO:0004459">
    <property type="term" value="F:L-lactate dehydrogenase (NAD+) activity"/>
    <property type="evidence" value="ECO:0007669"/>
    <property type="project" value="TreeGrafter"/>
</dbReference>
<feature type="domain" description="FMN hydroxy acid dehydrogenase" evidence="8">
    <location>
        <begin position="2"/>
        <end position="382"/>
    </location>
</feature>
<dbReference type="SUPFAM" id="SSF51395">
    <property type="entry name" value="FMN-linked oxidoreductases"/>
    <property type="match status" value="1"/>
</dbReference>
<sequence>MGLDPRLTDIVALRERARRRIPRAIFDYVDGGSYTESTLSENRVALDRLRLKQRVMRDVSNRDLSTTILGQNVPAPMMMAPTGLTGLVHPNGEVEALKVAHRQGLPFIHSTSAICSADDLAEGAGVPYWFQVYIMKDRDFTRYLLDMAKRSGATTLVITVDLVVNALRHRDAVNGLSVPLRLTGRSVLDGMTKPGWALRMLRAKRVGFGNYAGYLPKGTGTQSMAKWVATQFEPLLTPEAIGWIRDAWDGPIVIKGIMTPEDARLAVDYGAQGIVVSNHGGRQLDGGQATIDALPAIAAEVGGQVQVYADSGIRTGADIFRFLARGADACLIGRAALYGMGAAGPAGLEHALTLLRNELDVAMALTGCRSLSDISPDLLIQD</sequence>
<dbReference type="RefSeq" id="WP_035259257.1">
    <property type="nucleotide sequence ID" value="NZ_JFKE01000004.1"/>
</dbReference>
<dbReference type="GO" id="GO:0010181">
    <property type="term" value="F:FMN binding"/>
    <property type="evidence" value="ECO:0007669"/>
    <property type="project" value="InterPro"/>
</dbReference>
<dbReference type="PANTHER" id="PTHR10578:SF85">
    <property type="entry name" value="L-LACTATE DEHYDROGENASE"/>
    <property type="match status" value="1"/>
</dbReference>
<feature type="binding site" evidence="7">
    <location>
        <position position="168"/>
    </location>
    <ligand>
        <name>glyoxylate</name>
        <dbReference type="ChEBI" id="CHEBI:36655"/>
    </ligand>
</feature>
<dbReference type="InterPro" id="IPR000262">
    <property type="entry name" value="FMN-dep_DH"/>
</dbReference>
<dbReference type="CDD" id="cd02809">
    <property type="entry name" value="alpha_hydroxyacid_oxid_FMN"/>
    <property type="match status" value="1"/>
</dbReference>
<feature type="binding site" evidence="7">
    <location>
        <position position="159"/>
    </location>
    <ligand>
        <name>FMN</name>
        <dbReference type="ChEBI" id="CHEBI:58210"/>
    </ligand>
</feature>
<keyword evidence="3 7" id="KW-0288">FMN</keyword>
<evidence type="ECO:0000256" key="2">
    <source>
        <dbReference type="ARBA" id="ARBA00022630"/>
    </source>
</evidence>
<evidence type="ECO:0000259" key="8">
    <source>
        <dbReference type="PROSITE" id="PS51349"/>
    </source>
</evidence>
<dbReference type="PANTHER" id="PTHR10578">
    <property type="entry name" value="S -2-HYDROXY-ACID OXIDASE-RELATED"/>
    <property type="match status" value="1"/>
</dbReference>
<feature type="binding site" evidence="7">
    <location>
        <position position="255"/>
    </location>
    <ligand>
        <name>FMN</name>
        <dbReference type="ChEBI" id="CHEBI:58210"/>
    </ligand>
</feature>
<comment type="cofactor">
    <cofactor evidence="1">
        <name>FMN</name>
        <dbReference type="ChEBI" id="CHEBI:58210"/>
    </cofactor>
</comment>
<feature type="binding site" evidence="7">
    <location>
        <begin position="310"/>
        <end position="314"/>
    </location>
    <ligand>
        <name>FMN</name>
        <dbReference type="ChEBI" id="CHEBI:58210"/>
    </ligand>
</feature>
<evidence type="ECO:0000256" key="3">
    <source>
        <dbReference type="ARBA" id="ARBA00022643"/>
    </source>
</evidence>
<dbReference type="GO" id="GO:0005886">
    <property type="term" value="C:plasma membrane"/>
    <property type="evidence" value="ECO:0007669"/>
    <property type="project" value="TreeGrafter"/>
</dbReference>
<comment type="caution">
    <text evidence="9">The sequence shown here is derived from an EMBL/GenBank/DDBJ whole genome shotgun (WGS) entry which is preliminary data.</text>
</comment>
<dbReference type="Pfam" id="PF01070">
    <property type="entry name" value="FMN_dh"/>
    <property type="match status" value="1"/>
</dbReference>
<feature type="binding site" evidence="7">
    <location>
        <position position="110"/>
    </location>
    <ligand>
        <name>FMN</name>
        <dbReference type="ChEBI" id="CHEBI:58210"/>
    </ligand>
</feature>
<feature type="active site" description="Proton acceptor" evidence="6">
    <location>
        <position position="279"/>
    </location>
</feature>
<evidence type="ECO:0000256" key="7">
    <source>
        <dbReference type="PIRSR" id="PIRSR000138-2"/>
    </source>
</evidence>
<feature type="binding site" evidence="7">
    <location>
        <position position="277"/>
    </location>
    <ligand>
        <name>FMN</name>
        <dbReference type="ChEBI" id="CHEBI:58210"/>
    </ligand>
</feature>
<dbReference type="FunFam" id="3.20.20.70:FF:000029">
    <property type="entry name" value="L-lactate dehydrogenase"/>
    <property type="match status" value="1"/>
</dbReference>
<dbReference type="Gene3D" id="3.20.20.70">
    <property type="entry name" value="Aldolase class I"/>
    <property type="match status" value="1"/>
</dbReference>
<dbReference type="AlphaFoldDB" id="A0A037ZH55"/>
<evidence type="ECO:0000256" key="6">
    <source>
        <dbReference type="PIRSR" id="PIRSR000138-1"/>
    </source>
</evidence>
<feature type="binding site" evidence="7">
    <location>
        <position position="133"/>
    </location>
    <ligand>
        <name>glyoxylate</name>
        <dbReference type="ChEBI" id="CHEBI:36655"/>
    </ligand>
</feature>
<dbReference type="PROSITE" id="PS00557">
    <property type="entry name" value="FMN_HYDROXY_ACID_DH_1"/>
    <property type="match status" value="1"/>
</dbReference>
<gene>
    <name evidence="9" type="primary">lldD</name>
    <name evidence="9" type="ORF">ACMU_12205</name>
</gene>
<accession>A0A037ZH55</accession>
<feature type="binding site" evidence="7">
    <location>
        <begin position="333"/>
        <end position="334"/>
    </location>
    <ligand>
        <name>FMN</name>
        <dbReference type="ChEBI" id="CHEBI:58210"/>
    </ligand>
</feature>
<evidence type="ECO:0000256" key="4">
    <source>
        <dbReference type="ARBA" id="ARBA00023002"/>
    </source>
</evidence>
<dbReference type="GO" id="GO:0009060">
    <property type="term" value="P:aerobic respiration"/>
    <property type="evidence" value="ECO:0007669"/>
    <property type="project" value="TreeGrafter"/>
</dbReference>
<dbReference type="InterPro" id="IPR013785">
    <property type="entry name" value="Aldolase_TIM"/>
</dbReference>
<evidence type="ECO:0000313" key="9">
    <source>
        <dbReference type="EMBL" id="KAJ55453.1"/>
    </source>
</evidence>
<organism evidence="9 10">
    <name type="scientific">Actibacterium mucosum KCTC 23349</name>
    <dbReference type="NCBI Taxonomy" id="1454373"/>
    <lineage>
        <taxon>Bacteria</taxon>
        <taxon>Pseudomonadati</taxon>
        <taxon>Pseudomonadota</taxon>
        <taxon>Alphaproteobacteria</taxon>
        <taxon>Rhodobacterales</taxon>
        <taxon>Roseobacteraceae</taxon>
        <taxon>Actibacterium</taxon>
    </lineage>
</organism>
<dbReference type="NCBIfam" id="NF008398">
    <property type="entry name" value="PRK11197.1"/>
    <property type="match status" value="1"/>
</dbReference>
<keyword evidence="2 7" id="KW-0285">Flavoprotein</keyword>
<dbReference type="STRING" id="1454373.ACMU_12205"/>
<dbReference type="Proteomes" id="UP000026249">
    <property type="component" value="Unassembled WGS sequence"/>
</dbReference>
<dbReference type="InterPro" id="IPR012133">
    <property type="entry name" value="Alpha-hydoxy_acid_DH_FMN"/>
</dbReference>
<reference evidence="9 10" key="1">
    <citation type="submission" date="2014-03" db="EMBL/GenBank/DDBJ databases">
        <title>Draft Genome Sequence of Actibacterium mucosum KCTC 23349, a Marine Alphaproteobacterium with Complex Ionic Requirements Isolated from Mediterranean Seawater at Malvarrosa Beach, Valencia, Spain.</title>
        <authorList>
            <person name="Arahal D.R."/>
            <person name="Shao Z."/>
            <person name="Lai Q."/>
            <person name="Pujalte M.J."/>
        </authorList>
    </citation>
    <scope>NUCLEOTIDE SEQUENCE [LARGE SCALE GENOMIC DNA]</scope>
    <source>
        <strain evidence="9 10">KCTC 23349</strain>
    </source>
</reference>
<dbReference type="EMBL" id="JFKE01000004">
    <property type="protein sequence ID" value="KAJ55453.1"/>
    <property type="molecule type" value="Genomic_DNA"/>
</dbReference>
<comment type="similarity">
    <text evidence="5">Belongs to the FMN-dependent alpha-hydroxy acid dehydrogenase family.</text>
</comment>
<dbReference type="InterPro" id="IPR037396">
    <property type="entry name" value="FMN_HAD"/>
</dbReference>
<evidence type="ECO:0000313" key="10">
    <source>
        <dbReference type="Proteomes" id="UP000026249"/>
    </source>
</evidence>
<feature type="binding site" evidence="7">
    <location>
        <position position="279"/>
    </location>
    <ligand>
        <name>glyoxylate</name>
        <dbReference type="ChEBI" id="CHEBI:36655"/>
    </ligand>
</feature>
<keyword evidence="10" id="KW-1185">Reference proteome</keyword>
<evidence type="ECO:0000256" key="1">
    <source>
        <dbReference type="ARBA" id="ARBA00001917"/>
    </source>
</evidence>
<dbReference type="PROSITE" id="PS51349">
    <property type="entry name" value="FMN_HYDROXY_ACID_DH_2"/>
    <property type="match status" value="1"/>
</dbReference>
<feature type="binding site" evidence="7">
    <location>
        <position position="282"/>
    </location>
    <ligand>
        <name>glyoxylate</name>
        <dbReference type="ChEBI" id="CHEBI:36655"/>
    </ligand>
</feature>
<feature type="binding site" evidence="7">
    <location>
        <position position="28"/>
    </location>
    <ligand>
        <name>glyoxylate</name>
        <dbReference type="ChEBI" id="CHEBI:36655"/>
    </ligand>
</feature>
<protein>
    <submittedName>
        <fullName evidence="9">Lactate dehydrogenase</fullName>
        <ecNumber evidence="9">1.1.2.3</ecNumber>
    </submittedName>
</protein>
<proteinExistence type="inferred from homology"/>
<feature type="binding site" evidence="7">
    <location>
        <position position="131"/>
    </location>
    <ligand>
        <name>FMN</name>
        <dbReference type="ChEBI" id="CHEBI:58210"/>
    </ligand>
</feature>
<dbReference type="InterPro" id="IPR008259">
    <property type="entry name" value="FMN_hydac_DH_AS"/>
</dbReference>
<keyword evidence="4 9" id="KW-0560">Oxidoreductase</keyword>
<dbReference type="PIRSF" id="PIRSF000138">
    <property type="entry name" value="Al-hdrx_acd_dh"/>
    <property type="match status" value="1"/>
</dbReference>